<evidence type="ECO:0000313" key="5">
    <source>
        <dbReference type="EMBL" id="CAF9943356.1"/>
    </source>
</evidence>
<name>A0A8H3J9H7_9LECA</name>
<keyword evidence="1" id="KW-0962">Peroxisome biogenesis</keyword>
<evidence type="ECO:0000256" key="1">
    <source>
        <dbReference type="ARBA" id="ARBA00022593"/>
    </source>
</evidence>
<proteinExistence type="predicted"/>
<keyword evidence="6" id="KW-1185">Reference proteome</keyword>
<sequence length="296" mass="32789">MASSPSLLSKTLAHLRASIPSYLSKTNANVAHLDRSTPIAFPLARRTALIRFRLLSRTSTLDKTLLTVSYTLHLLHAVLAKTPKFSVSRLTASLTPLTAIFDDFRVFLRLWGLLGIYSWGVSTYLTPPGDGIVRAITWGQVVACALYQGLENGAYLAGKGVLGWKKERIAGAWIWSGRAWCAYVALEFARLGYERGELKRQDSERQRRKNADLRGIDDEGEAVEKGELELRMDKVEYEGLRERWGKWYKEVGVNVAYAPMTIHYSLEDGILGEGAIGGLGVVVGALSIEQAWSETA</sequence>
<dbReference type="Pfam" id="PF05648">
    <property type="entry name" value="PEX11"/>
    <property type="match status" value="1"/>
</dbReference>
<reference evidence="5" key="1">
    <citation type="submission" date="2021-03" db="EMBL/GenBank/DDBJ databases">
        <authorList>
            <person name="Tagirdzhanova G."/>
        </authorList>
    </citation>
    <scope>NUCLEOTIDE SEQUENCE</scope>
</reference>
<dbReference type="PANTHER" id="PTHR12652:SF25">
    <property type="entry name" value="MICROBODY (PEROXISOME) PROLIFERATION PROTEIN PEROXIN 11C (EUROFUNG)"/>
    <property type="match status" value="1"/>
</dbReference>
<comment type="caution">
    <text evidence="5">The sequence shown here is derived from an EMBL/GenBank/DDBJ whole genome shotgun (WGS) entry which is preliminary data.</text>
</comment>
<dbReference type="AlphaFoldDB" id="A0A8H3J9H7"/>
<dbReference type="Proteomes" id="UP000664203">
    <property type="component" value="Unassembled WGS sequence"/>
</dbReference>
<dbReference type="GO" id="GO:0016559">
    <property type="term" value="P:peroxisome fission"/>
    <property type="evidence" value="ECO:0007669"/>
    <property type="project" value="InterPro"/>
</dbReference>
<evidence type="ECO:0000313" key="6">
    <source>
        <dbReference type="Proteomes" id="UP000664203"/>
    </source>
</evidence>
<dbReference type="EMBL" id="CAJPDR010000986">
    <property type="protein sequence ID" value="CAF9943356.1"/>
    <property type="molecule type" value="Genomic_DNA"/>
</dbReference>
<keyword evidence="2" id="KW-0472">Membrane</keyword>
<keyword evidence="3" id="KW-0576">Peroxisome</keyword>
<protein>
    <submittedName>
        <fullName evidence="5">Uncharacterized protein</fullName>
    </submittedName>
</protein>
<evidence type="ECO:0000256" key="3">
    <source>
        <dbReference type="ARBA" id="ARBA00023140"/>
    </source>
</evidence>
<organism evidence="5 6">
    <name type="scientific">Alectoria fallacina</name>
    <dbReference type="NCBI Taxonomy" id="1903189"/>
    <lineage>
        <taxon>Eukaryota</taxon>
        <taxon>Fungi</taxon>
        <taxon>Dikarya</taxon>
        <taxon>Ascomycota</taxon>
        <taxon>Pezizomycotina</taxon>
        <taxon>Lecanoromycetes</taxon>
        <taxon>OSLEUM clade</taxon>
        <taxon>Lecanoromycetidae</taxon>
        <taxon>Lecanorales</taxon>
        <taxon>Lecanorineae</taxon>
        <taxon>Parmeliaceae</taxon>
        <taxon>Alectoria</taxon>
    </lineage>
</organism>
<accession>A0A8H3J9H7</accession>
<evidence type="ECO:0000256" key="4">
    <source>
        <dbReference type="ARBA" id="ARBA00046271"/>
    </source>
</evidence>
<dbReference type="OrthoDB" id="10005898at2759"/>
<evidence type="ECO:0000256" key="2">
    <source>
        <dbReference type="ARBA" id="ARBA00023136"/>
    </source>
</evidence>
<dbReference type="InterPro" id="IPR008733">
    <property type="entry name" value="PEX11"/>
</dbReference>
<gene>
    <name evidence="5" type="ORF">ALECFALPRED_011134</name>
</gene>
<dbReference type="GO" id="GO:0005778">
    <property type="term" value="C:peroxisomal membrane"/>
    <property type="evidence" value="ECO:0007669"/>
    <property type="project" value="UniProtKB-SubCell"/>
</dbReference>
<comment type="subcellular location">
    <subcellularLocation>
        <location evidence="4">Peroxisome membrane</location>
    </subcellularLocation>
</comment>
<dbReference type="PANTHER" id="PTHR12652">
    <property type="entry name" value="PEROXISOMAL BIOGENESIS FACTOR 11"/>
    <property type="match status" value="1"/>
</dbReference>